<proteinExistence type="inferred from homology"/>
<dbReference type="InterPro" id="IPR016163">
    <property type="entry name" value="Ald_DH_C"/>
</dbReference>
<evidence type="ECO:0000313" key="10">
    <source>
        <dbReference type="Proteomes" id="UP000664385"/>
    </source>
</evidence>
<dbReference type="Proteomes" id="UP000664385">
    <property type="component" value="Unassembled WGS sequence"/>
</dbReference>
<comment type="similarity">
    <text evidence="7">Belongs to the gamma-glutamyl phosphate reductase family.</text>
</comment>
<dbReference type="InterPro" id="IPR012134">
    <property type="entry name" value="Glu-5-SA_DH"/>
</dbReference>
<accession>A0A939DW34</accession>
<dbReference type="EMBL" id="JAEMWU010000001">
    <property type="protein sequence ID" value="MBN8206380.1"/>
    <property type="molecule type" value="Genomic_DNA"/>
</dbReference>
<evidence type="ECO:0000256" key="2">
    <source>
        <dbReference type="ARBA" id="ARBA00022605"/>
    </source>
</evidence>
<comment type="pathway">
    <text evidence="1 7">Amino-acid biosynthesis; L-proline biosynthesis; L-glutamate 5-semialdehyde from L-glutamate: step 2/2.</text>
</comment>
<evidence type="ECO:0000313" key="9">
    <source>
        <dbReference type="EMBL" id="MBN8206380.1"/>
    </source>
</evidence>
<dbReference type="InterPro" id="IPR000965">
    <property type="entry name" value="GPR_dom"/>
</dbReference>
<dbReference type="NCBIfam" id="TIGR00407">
    <property type="entry name" value="proA"/>
    <property type="match status" value="1"/>
</dbReference>
<dbReference type="PROSITE" id="PS01223">
    <property type="entry name" value="PROA"/>
    <property type="match status" value="1"/>
</dbReference>
<dbReference type="Gene3D" id="3.40.309.10">
    <property type="entry name" value="Aldehyde Dehydrogenase, Chain A, domain 2"/>
    <property type="match status" value="1"/>
</dbReference>
<dbReference type="InterPro" id="IPR016161">
    <property type="entry name" value="Ald_DH/histidinol_DH"/>
</dbReference>
<dbReference type="GO" id="GO:0005737">
    <property type="term" value="C:cytoplasm"/>
    <property type="evidence" value="ECO:0007669"/>
    <property type="project" value="UniProtKB-SubCell"/>
</dbReference>
<keyword evidence="3 7" id="KW-0641">Proline biosynthesis</keyword>
<dbReference type="FunFam" id="3.40.309.10:FF:000006">
    <property type="entry name" value="Gamma-glutamyl phosphate reductase"/>
    <property type="match status" value="1"/>
</dbReference>
<protein>
    <recommendedName>
        <fullName evidence="7">Gamma-glutamyl phosphate reductase</fullName>
        <shortName evidence="7">GPR</shortName>
        <ecNumber evidence="7">1.2.1.41</ecNumber>
    </recommendedName>
    <alternativeName>
        <fullName evidence="7">Glutamate-5-semialdehyde dehydrogenase</fullName>
    </alternativeName>
    <alternativeName>
        <fullName evidence="7">Glutamyl-gamma-semialdehyde dehydrogenase</fullName>
        <shortName evidence="7">GSA dehydrogenase</shortName>
    </alternativeName>
</protein>
<dbReference type="EC" id="1.2.1.41" evidence="7"/>
<evidence type="ECO:0000256" key="7">
    <source>
        <dbReference type="HAMAP-Rule" id="MF_00412"/>
    </source>
</evidence>
<evidence type="ECO:0000256" key="6">
    <source>
        <dbReference type="ARBA" id="ARBA00049024"/>
    </source>
</evidence>
<dbReference type="InterPro" id="IPR020593">
    <property type="entry name" value="G-glutamylP_reductase_CS"/>
</dbReference>
<keyword evidence="5 7" id="KW-0560">Oxidoreductase</keyword>
<comment type="subcellular location">
    <subcellularLocation>
        <location evidence="7">Cytoplasm</location>
    </subcellularLocation>
</comment>
<evidence type="ECO:0000256" key="1">
    <source>
        <dbReference type="ARBA" id="ARBA00004985"/>
    </source>
</evidence>
<dbReference type="InterPro" id="IPR015590">
    <property type="entry name" value="Aldehyde_DH_dom"/>
</dbReference>
<sequence>MSTTIASDASTDTAQDRLARAKDASRSIARLTSDDKQRALSAIAGAIEAGVDSILEANAVDIARGREDGIGDALIDRLRLDAGRVAALAAAVRDVAALPDPIGQVLGGHRMPNGVALEQVRVPFGVVGAIYEARPNVTVDIAALALRAGNAVVLRGGSAARESNTVLVQIMRSALAGIGVDAEAIQTVDDFGRDGAKALMHGRGLVDVLVPRGSAALIETVVTESTVPVIETGSGVVHIVLDESAPMDWARDIVVNAKVQRPSVCNAVETVLVLRQAAPQLIPVVASALQSEGVAIHGDDMVAGLVSNVIPATEDDWQAEYLSLDVAIKVVEDLDEALDHIRRYSTGHTEAIVTTDSRNAERFLAEVDSAVVMVNASTRFTDGAEFGFGAEVGISTQKLHARGPMGLSELTSTKWLARGSGQTRG</sequence>
<dbReference type="SUPFAM" id="SSF53720">
    <property type="entry name" value="ALDH-like"/>
    <property type="match status" value="1"/>
</dbReference>
<dbReference type="InterPro" id="IPR016162">
    <property type="entry name" value="Ald_DH_N"/>
</dbReference>
<dbReference type="Pfam" id="PF00171">
    <property type="entry name" value="Aldedh"/>
    <property type="match status" value="1"/>
</dbReference>
<evidence type="ECO:0000256" key="3">
    <source>
        <dbReference type="ARBA" id="ARBA00022650"/>
    </source>
</evidence>
<evidence type="ECO:0000256" key="4">
    <source>
        <dbReference type="ARBA" id="ARBA00022857"/>
    </source>
</evidence>
<dbReference type="Gene3D" id="3.40.605.10">
    <property type="entry name" value="Aldehyde Dehydrogenase, Chain A, domain 1"/>
    <property type="match status" value="1"/>
</dbReference>
<keyword evidence="7" id="KW-0963">Cytoplasm</keyword>
<dbReference type="HAMAP" id="MF_00412">
    <property type="entry name" value="ProA"/>
    <property type="match status" value="1"/>
</dbReference>
<dbReference type="AlphaFoldDB" id="A0A939DW34"/>
<dbReference type="NCBIfam" id="NF001221">
    <property type="entry name" value="PRK00197.1"/>
    <property type="match status" value="1"/>
</dbReference>
<name>A0A939DW34_9MICO</name>
<keyword evidence="4 7" id="KW-0521">NADP</keyword>
<evidence type="ECO:0000256" key="5">
    <source>
        <dbReference type="ARBA" id="ARBA00023002"/>
    </source>
</evidence>
<dbReference type="RefSeq" id="WP_206823997.1">
    <property type="nucleotide sequence ID" value="NZ_JAEMWU010000001.1"/>
</dbReference>
<dbReference type="GO" id="GO:0050661">
    <property type="term" value="F:NADP binding"/>
    <property type="evidence" value="ECO:0007669"/>
    <property type="project" value="InterPro"/>
</dbReference>
<organism evidence="9 10">
    <name type="scientific">Microbacterium esteraromaticum</name>
    <dbReference type="NCBI Taxonomy" id="57043"/>
    <lineage>
        <taxon>Bacteria</taxon>
        <taxon>Bacillati</taxon>
        <taxon>Actinomycetota</taxon>
        <taxon>Actinomycetes</taxon>
        <taxon>Micrococcales</taxon>
        <taxon>Microbacteriaceae</taxon>
        <taxon>Microbacterium</taxon>
    </lineage>
</organism>
<dbReference type="GO" id="GO:0004350">
    <property type="term" value="F:glutamate-5-semialdehyde dehydrogenase activity"/>
    <property type="evidence" value="ECO:0007669"/>
    <property type="project" value="UniProtKB-UniRule"/>
</dbReference>
<evidence type="ECO:0000259" key="8">
    <source>
        <dbReference type="Pfam" id="PF00171"/>
    </source>
</evidence>
<dbReference type="GO" id="GO:0055129">
    <property type="term" value="P:L-proline biosynthetic process"/>
    <property type="evidence" value="ECO:0007669"/>
    <property type="project" value="UniProtKB-UniRule"/>
</dbReference>
<dbReference type="PANTHER" id="PTHR11063:SF8">
    <property type="entry name" value="DELTA-1-PYRROLINE-5-CARBOXYLATE SYNTHASE"/>
    <property type="match status" value="1"/>
</dbReference>
<comment type="catalytic activity">
    <reaction evidence="6 7">
        <text>L-glutamate 5-semialdehyde + phosphate + NADP(+) = L-glutamyl 5-phosphate + NADPH + H(+)</text>
        <dbReference type="Rhea" id="RHEA:19541"/>
        <dbReference type="ChEBI" id="CHEBI:15378"/>
        <dbReference type="ChEBI" id="CHEBI:43474"/>
        <dbReference type="ChEBI" id="CHEBI:57783"/>
        <dbReference type="ChEBI" id="CHEBI:58066"/>
        <dbReference type="ChEBI" id="CHEBI:58274"/>
        <dbReference type="ChEBI" id="CHEBI:58349"/>
        <dbReference type="EC" id="1.2.1.41"/>
    </reaction>
</comment>
<comment type="caution">
    <text evidence="9">The sequence shown here is derived from an EMBL/GenBank/DDBJ whole genome shotgun (WGS) entry which is preliminary data.</text>
</comment>
<feature type="domain" description="Aldehyde dehydrogenase" evidence="8">
    <location>
        <begin position="7"/>
        <end position="291"/>
    </location>
</feature>
<dbReference type="PANTHER" id="PTHR11063">
    <property type="entry name" value="GLUTAMATE SEMIALDEHYDE DEHYDROGENASE"/>
    <property type="match status" value="1"/>
</dbReference>
<comment type="function">
    <text evidence="7">Catalyzes the NADPH-dependent reduction of L-glutamate 5-phosphate into L-glutamate 5-semialdehyde and phosphate. The product spontaneously undergoes cyclization to form 1-pyrroline-5-carboxylate.</text>
</comment>
<dbReference type="CDD" id="cd07079">
    <property type="entry name" value="ALDH_F18-19_ProA-GPR"/>
    <property type="match status" value="1"/>
</dbReference>
<dbReference type="PIRSF" id="PIRSF000151">
    <property type="entry name" value="GPR"/>
    <property type="match status" value="1"/>
</dbReference>
<gene>
    <name evidence="7" type="primary">proA</name>
    <name evidence="9" type="ORF">JF543_10480</name>
</gene>
<reference evidence="9" key="1">
    <citation type="submission" date="2020-12" db="EMBL/GenBank/DDBJ databases">
        <title>PHA producing bacteria isolated from mangrove.</title>
        <authorList>
            <person name="Zheng W."/>
            <person name="Yu S."/>
            <person name="Huang Y."/>
        </authorList>
    </citation>
    <scope>NUCLEOTIDE SEQUENCE</scope>
    <source>
        <strain evidence="9">GN8-5</strain>
    </source>
</reference>
<keyword evidence="2 7" id="KW-0028">Amino-acid biosynthesis</keyword>